<sequence length="640" mass="74292">MELKDFHQSFIQQVNEHRQLTGSTFEEAFFENYVDYLVENDEIIGEPNFLHFEMPLSRNQKACISGFAYNEFDGILYLMIVDDIDFSYEVPTLLLADAERLYKRARNFFLHSEEISKYGEESNEAVNLAKSIYTRKKNDQNQFYELTSVKVFILTDKPLSRTFKRMEDEQIQEVKISTMIVGIERILSLSESRKGKVDLEIDLNNFQLIPAIKANETDEYESYLCNINGYTLAKLYNDYGSRLIESNVRSFLQTRGKVNKGIRLTILKEPEKFFAYNNGLTCTAKSILFKNNTISEIIGLQIVNGGQTTASLANVLVNEKDGAEKLQEVSVPMKLNVIKNMDIEDELVPAISRYANSQNKVSDVDLASNHPFHKKIEELSRKISTPAADGFSHGTYWYYERAAGQYAQETYKMPTSQRKNFLDRNPKNQMFKKSDFAKYFNIYQKRPDIASKGGQAAFKAFSTWIIQIWDKDSNLVNQEFYKEMVSNIIMFKELDKLTKCGAGSNGYKANINAYTLAYLYWYLEEKMNMKFNYLKIWQQQSVPQLVLEFMDDISYEIRDILTRVEGNVTEYAKRIVAWDDVKSMVTINRDYDLSSITISKDDVAQLKKQLEIMKNLKVIFLIPHQCIKDLMRTQNIIQIC</sequence>
<evidence type="ECO:0000313" key="1">
    <source>
        <dbReference type="EMBL" id="BDQ63761.1"/>
    </source>
</evidence>
<organism evidence="1 2">
    <name type="scientific">Enterococcus faecalis</name>
    <name type="common">Streptococcus faecalis</name>
    <dbReference type="NCBI Taxonomy" id="1351"/>
    <lineage>
        <taxon>Bacteria</taxon>
        <taxon>Bacillati</taxon>
        <taxon>Bacillota</taxon>
        <taxon>Bacilli</taxon>
        <taxon>Lactobacillales</taxon>
        <taxon>Enterococcaceae</taxon>
        <taxon>Enterococcus</taxon>
    </lineage>
</organism>
<reference evidence="1" key="1">
    <citation type="submission" date="2022-08" db="EMBL/GenBank/DDBJ databases">
        <title>Molecular epidemiological analysis of five strains of VanD-type vancomycin-resistant Enterococcus faecalis.</title>
        <authorList>
            <person name="Mimura K."/>
            <person name="Hashimoto Y."/>
            <person name="Tomita H."/>
        </authorList>
    </citation>
    <scope>NUCLEOTIDE SEQUENCE</scope>
    <source>
        <strain evidence="1">SVR2332</strain>
    </source>
</reference>
<dbReference type="Proteomes" id="UP001317613">
    <property type="component" value="Chromosome"/>
</dbReference>
<name>A0AC59HVK1_ENTFL</name>
<protein>
    <submittedName>
        <fullName evidence="1">Uncharacterized protein</fullName>
    </submittedName>
</protein>
<gene>
    <name evidence="1" type="ORF">EfsSVR2332_38390</name>
</gene>
<evidence type="ECO:0000313" key="2">
    <source>
        <dbReference type="Proteomes" id="UP001317613"/>
    </source>
</evidence>
<dbReference type="EMBL" id="AP026729">
    <property type="protein sequence ID" value="BDQ63761.1"/>
    <property type="molecule type" value="Genomic_DNA"/>
</dbReference>
<accession>A0AC59HVK1</accession>
<proteinExistence type="predicted"/>